<evidence type="ECO:0000313" key="5">
    <source>
        <dbReference type="EMBL" id="AFJ25672.1"/>
    </source>
</evidence>
<accession>I1ZKU8</accession>
<dbReference type="PANTHER" id="PTHR24220">
    <property type="entry name" value="IMPORT ATP-BINDING PROTEIN"/>
    <property type="match status" value="1"/>
</dbReference>
<name>I1ZKU8_STRPA</name>
<evidence type="ECO:0000256" key="2">
    <source>
        <dbReference type="ARBA" id="ARBA00022741"/>
    </source>
</evidence>
<dbReference type="SMART" id="SM00382">
    <property type="entry name" value="AAA"/>
    <property type="match status" value="1"/>
</dbReference>
<dbReference type="EMBL" id="CP003122">
    <property type="protein sequence ID" value="AFJ25672.1"/>
    <property type="molecule type" value="Genomic_DNA"/>
</dbReference>
<dbReference type="Pfam" id="PF00005">
    <property type="entry name" value="ABC_tran"/>
    <property type="match status" value="1"/>
</dbReference>
<dbReference type="GO" id="GO:0016887">
    <property type="term" value="F:ATP hydrolysis activity"/>
    <property type="evidence" value="ECO:0007669"/>
    <property type="project" value="InterPro"/>
</dbReference>
<feature type="domain" description="ABC transporter" evidence="4">
    <location>
        <begin position="9"/>
        <end position="224"/>
    </location>
</feature>
<keyword evidence="3 5" id="KW-0067">ATP-binding</keyword>
<dbReference type="HOGENOM" id="CLU_000604_1_22_9"/>
<dbReference type="PROSITE" id="PS50893">
    <property type="entry name" value="ABC_TRANSPORTER_2"/>
    <property type="match status" value="1"/>
</dbReference>
<evidence type="ECO:0000256" key="1">
    <source>
        <dbReference type="ARBA" id="ARBA00022448"/>
    </source>
</evidence>
<dbReference type="InterPro" id="IPR027417">
    <property type="entry name" value="P-loop_NTPase"/>
</dbReference>
<dbReference type="InterPro" id="IPR017911">
    <property type="entry name" value="MacB-like_ATP-bd"/>
</dbReference>
<dbReference type="InterPro" id="IPR015854">
    <property type="entry name" value="ABC_transpr_LolD-like"/>
</dbReference>
<dbReference type="InterPro" id="IPR003439">
    <property type="entry name" value="ABC_transporter-like_ATP-bd"/>
</dbReference>
<dbReference type="GO" id="GO:0005886">
    <property type="term" value="C:plasma membrane"/>
    <property type="evidence" value="ECO:0007669"/>
    <property type="project" value="TreeGrafter"/>
</dbReference>
<organism evidence="5 6">
    <name type="scientific">Streptococcus parasanguinis FW213</name>
    <dbReference type="NCBI Taxonomy" id="1114965"/>
    <lineage>
        <taxon>Bacteria</taxon>
        <taxon>Bacillati</taxon>
        <taxon>Bacillota</taxon>
        <taxon>Bacilli</taxon>
        <taxon>Lactobacillales</taxon>
        <taxon>Streptococcaceae</taxon>
        <taxon>Streptococcus</taxon>
    </lineage>
</organism>
<dbReference type="PATRIC" id="fig|1114965.3.peg.642"/>
<dbReference type="AlphaFoldDB" id="I1ZKU8"/>
<evidence type="ECO:0000259" key="4">
    <source>
        <dbReference type="PROSITE" id="PS50893"/>
    </source>
</evidence>
<keyword evidence="1" id="KW-0813">Transport</keyword>
<dbReference type="Gene3D" id="3.40.50.300">
    <property type="entry name" value="P-loop containing nucleotide triphosphate hydrolases"/>
    <property type="match status" value="1"/>
</dbReference>
<dbReference type="Proteomes" id="UP000002865">
    <property type="component" value="Chromosome"/>
</dbReference>
<dbReference type="InterPro" id="IPR017871">
    <property type="entry name" value="ABC_transporter-like_CS"/>
</dbReference>
<dbReference type="SUPFAM" id="SSF52540">
    <property type="entry name" value="P-loop containing nucleoside triphosphate hydrolases"/>
    <property type="match status" value="1"/>
</dbReference>
<sequence>MWNEGEIMIKLVNVTKCFSDGSNVRYIFKNCNFEFKKGSTTAIVGRSGLGKTTLVKLILGITSLNEGDILVCGSSVLDMKNLSKVRRRNIGCVFQNFNLISGFTVKENILLPRYFFENGENNINEICNTLGLSKEMLSKSIDKISGGEKQRVALARALINNPEILIADEPTGNLDADNEQNIIELLKRINEELGITIITVTHSDKVANSMQSICTVVDGKIEYVRR</sequence>
<dbReference type="eggNOG" id="COG1136">
    <property type="taxonomic scope" value="Bacteria"/>
</dbReference>
<protein>
    <submittedName>
        <fullName evidence="5">ABC transporter ATP-binding protein</fullName>
    </submittedName>
</protein>
<dbReference type="GO" id="GO:0022857">
    <property type="term" value="F:transmembrane transporter activity"/>
    <property type="evidence" value="ECO:0007669"/>
    <property type="project" value="TreeGrafter"/>
</dbReference>
<dbReference type="KEGG" id="scf:Spaf_0665"/>
<reference evidence="5 6" key="1">
    <citation type="journal article" date="2012" name="PLoS ONE">
        <title>Complete Genome and Transcriptomes of Streptococcus parasanguinis FW213: Phylogenic Relations and Potential Virulence Mechanisms.</title>
        <authorList>
            <person name="Geng J."/>
            <person name="Chiu C.H."/>
            <person name="Tang P."/>
            <person name="Chen Y."/>
            <person name="Shieh H.R."/>
            <person name="Hu S."/>
            <person name="Chen Y.Y."/>
        </authorList>
    </citation>
    <scope>NUCLEOTIDE SEQUENCE [LARGE SCALE GENOMIC DNA]</scope>
    <source>
        <strain evidence="5 6">FW213</strain>
    </source>
</reference>
<dbReference type="PROSITE" id="PS00211">
    <property type="entry name" value="ABC_TRANSPORTER_1"/>
    <property type="match status" value="1"/>
</dbReference>
<evidence type="ECO:0000313" key="6">
    <source>
        <dbReference type="Proteomes" id="UP000002865"/>
    </source>
</evidence>
<dbReference type="InterPro" id="IPR003593">
    <property type="entry name" value="AAA+_ATPase"/>
</dbReference>
<proteinExistence type="predicted"/>
<gene>
    <name evidence="5" type="ORF">Spaf_0665</name>
</gene>
<evidence type="ECO:0000256" key="3">
    <source>
        <dbReference type="ARBA" id="ARBA00022840"/>
    </source>
</evidence>
<dbReference type="PaxDb" id="1114965-Spaf_0665"/>
<keyword evidence="2" id="KW-0547">Nucleotide-binding</keyword>
<dbReference type="CDD" id="cd03255">
    <property type="entry name" value="ABC_MJ0796_LolCDE_FtsE"/>
    <property type="match status" value="1"/>
</dbReference>
<dbReference type="GO" id="GO:0005524">
    <property type="term" value="F:ATP binding"/>
    <property type="evidence" value="ECO:0007669"/>
    <property type="project" value="UniProtKB-KW"/>
</dbReference>
<dbReference type="STRING" id="1114965.Spaf_0665"/>